<comment type="subcellular location">
    <subcellularLocation>
        <location evidence="1">Nucleus</location>
    </subcellularLocation>
</comment>
<sequence>MALALGGHIVEYPLGPYPVIYRKPPKGPTESRQHACFRCESCDRRFVDQLALYQHLASSSKHSLCGNCMIDFASGQGLREHWRQDHCMHLCDGCDTGFGTADEFIAHANACHVCPQCHRHNLNANNLEFHRRTHLPATIPCLSSVCDRVFTTFSGMMLHLDSSACLSGLSPVLLNHSVATSEVWPHFVHATWRPYLVDYVDINADIDYDLPPFKCPGCTQGFGFVSAMFQHWGSSCCDHEEVIGVMMEFVSYLRERHGSWLDVGAETDHKTLNCSGEPPLFMMLAYSHG</sequence>
<name>A0A6A6QP62_9PEZI</name>
<evidence type="ECO:0000256" key="4">
    <source>
        <dbReference type="ARBA" id="ARBA00022771"/>
    </source>
</evidence>
<evidence type="ECO:0000256" key="3">
    <source>
        <dbReference type="ARBA" id="ARBA00022737"/>
    </source>
</evidence>
<keyword evidence="10" id="KW-1185">Reference proteome</keyword>
<protein>
    <recommendedName>
        <fullName evidence="8">C2H2-type domain-containing protein</fullName>
    </recommendedName>
</protein>
<keyword evidence="6" id="KW-0539">Nucleus</keyword>
<dbReference type="PROSITE" id="PS00028">
    <property type="entry name" value="ZINC_FINGER_C2H2_1"/>
    <property type="match status" value="1"/>
</dbReference>
<dbReference type="Gene3D" id="3.30.160.60">
    <property type="entry name" value="Classic Zinc Finger"/>
    <property type="match status" value="1"/>
</dbReference>
<dbReference type="PANTHER" id="PTHR24406">
    <property type="entry name" value="TRANSCRIPTIONAL REPRESSOR CTCFL-RELATED"/>
    <property type="match status" value="1"/>
</dbReference>
<dbReference type="SMART" id="SM00355">
    <property type="entry name" value="ZnF_C2H2"/>
    <property type="match status" value="5"/>
</dbReference>
<feature type="domain" description="C2H2-type" evidence="8">
    <location>
        <begin position="37"/>
        <end position="63"/>
    </location>
</feature>
<evidence type="ECO:0000256" key="2">
    <source>
        <dbReference type="ARBA" id="ARBA00022723"/>
    </source>
</evidence>
<dbReference type="InterPro" id="IPR050888">
    <property type="entry name" value="ZnF_C2H2-type_TF"/>
</dbReference>
<dbReference type="Proteomes" id="UP000799750">
    <property type="component" value="Unassembled WGS sequence"/>
</dbReference>
<accession>A0A6A6QP62</accession>
<keyword evidence="3" id="KW-0677">Repeat</keyword>
<evidence type="ECO:0000256" key="7">
    <source>
        <dbReference type="PROSITE-ProRule" id="PRU00042"/>
    </source>
</evidence>
<dbReference type="EMBL" id="MU004191">
    <property type="protein sequence ID" value="KAF2493929.1"/>
    <property type="molecule type" value="Genomic_DNA"/>
</dbReference>
<dbReference type="GO" id="GO:0008270">
    <property type="term" value="F:zinc ion binding"/>
    <property type="evidence" value="ECO:0007669"/>
    <property type="project" value="UniProtKB-KW"/>
</dbReference>
<evidence type="ECO:0000256" key="1">
    <source>
        <dbReference type="ARBA" id="ARBA00004123"/>
    </source>
</evidence>
<gene>
    <name evidence="9" type="ORF">BU16DRAFT_528113</name>
</gene>
<proteinExistence type="predicted"/>
<reference evidence="9" key="1">
    <citation type="journal article" date="2020" name="Stud. Mycol.">
        <title>101 Dothideomycetes genomes: a test case for predicting lifestyles and emergence of pathogens.</title>
        <authorList>
            <person name="Haridas S."/>
            <person name="Albert R."/>
            <person name="Binder M."/>
            <person name="Bloem J."/>
            <person name="Labutti K."/>
            <person name="Salamov A."/>
            <person name="Andreopoulos B."/>
            <person name="Baker S."/>
            <person name="Barry K."/>
            <person name="Bills G."/>
            <person name="Bluhm B."/>
            <person name="Cannon C."/>
            <person name="Castanera R."/>
            <person name="Culley D."/>
            <person name="Daum C."/>
            <person name="Ezra D."/>
            <person name="Gonzalez J."/>
            <person name="Henrissat B."/>
            <person name="Kuo A."/>
            <person name="Liang C."/>
            <person name="Lipzen A."/>
            <person name="Lutzoni F."/>
            <person name="Magnuson J."/>
            <person name="Mondo S."/>
            <person name="Nolan M."/>
            <person name="Ohm R."/>
            <person name="Pangilinan J."/>
            <person name="Park H.-J."/>
            <person name="Ramirez L."/>
            <person name="Alfaro M."/>
            <person name="Sun H."/>
            <person name="Tritt A."/>
            <person name="Yoshinaga Y."/>
            <person name="Zwiers L.-H."/>
            <person name="Turgeon B."/>
            <person name="Goodwin S."/>
            <person name="Spatafora J."/>
            <person name="Crous P."/>
            <person name="Grigoriev I."/>
        </authorList>
    </citation>
    <scope>NUCLEOTIDE SEQUENCE</scope>
    <source>
        <strain evidence="9">CBS 269.34</strain>
    </source>
</reference>
<keyword evidence="2" id="KW-0479">Metal-binding</keyword>
<keyword evidence="5" id="KW-0862">Zinc</keyword>
<dbReference type="InterPro" id="IPR013087">
    <property type="entry name" value="Znf_C2H2_type"/>
</dbReference>
<dbReference type="GO" id="GO:0005634">
    <property type="term" value="C:nucleus"/>
    <property type="evidence" value="ECO:0007669"/>
    <property type="project" value="UniProtKB-SubCell"/>
</dbReference>
<dbReference type="OrthoDB" id="6105938at2759"/>
<dbReference type="PROSITE" id="PS50157">
    <property type="entry name" value="ZINC_FINGER_C2H2_2"/>
    <property type="match status" value="1"/>
</dbReference>
<evidence type="ECO:0000256" key="5">
    <source>
        <dbReference type="ARBA" id="ARBA00022833"/>
    </source>
</evidence>
<evidence type="ECO:0000313" key="9">
    <source>
        <dbReference type="EMBL" id="KAF2493929.1"/>
    </source>
</evidence>
<dbReference type="AlphaFoldDB" id="A0A6A6QP62"/>
<organism evidence="9 10">
    <name type="scientific">Lophium mytilinum</name>
    <dbReference type="NCBI Taxonomy" id="390894"/>
    <lineage>
        <taxon>Eukaryota</taxon>
        <taxon>Fungi</taxon>
        <taxon>Dikarya</taxon>
        <taxon>Ascomycota</taxon>
        <taxon>Pezizomycotina</taxon>
        <taxon>Dothideomycetes</taxon>
        <taxon>Pleosporomycetidae</taxon>
        <taxon>Mytilinidiales</taxon>
        <taxon>Mytilinidiaceae</taxon>
        <taxon>Lophium</taxon>
    </lineage>
</organism>
<keyword evidence="4 7" id="KW-0863">Zinc-finger</keyword>
<evidence type="ECO:0000259" key="8">
    <source>
        <dbReference type="PROSITE" id="PS50157"/>
    </source>
</evidence>
<evidence type="ECO:0000256" key="6">
    <source>
        <dbReference type="ARBA" id="ARBA00023242"/>
    </source>
</evidence>
<evidence type="ECO:0000313" key="10">
    <source>
        <dbReference type="Proteomes" id="UP000799750"/>
    </source>
</evidence>